<dbReference type="EMBL" id="RWJN01000297">
    <property type="protein sequence ID" value="TCD63456.1"/>
    <property type="molecule type" value="Genomic_DNA"/>
</dbReference>
<organism evidence="2 3">
    <name type="scientific">Steccherinum ochraceum</name>
    <dbReference type="NCBI Taxonomy" id="92696"/>
    <lineage>
        <taxon>Eukaryota</taxon>
        <taxon>Fungi</taxon>
        <taxon>Dikarya</taxon>
        <taxon>Basidiomycota</taxon>
        <taxon>Agaricomycotina</taxon>
        <taxon>Agaricomycetes</taxon>
        <taxon>Polyporales</taxon>
        <taxon>Steccherinaceae</taxon>
        <taxon>Steccherinum</taxon>
    </lineage>
</organism>
<name>A0A4R0R9R8_9APHY</name>
<dbReference type="Proteomes" id="UP000292702">
    <property type="component" value="Unassembled WGS sequence"/>
</dbReference>
<evidence type="ECO:0000256" key="1">
    <source>
        <dbReference type="SAM" id="Phobius"/>
    </source>
</evidence>
<dbReference type="AlphaFoldDB" id="A0A4R0R9R8"/>
<dbReference type="OrthoDB" id="3265172at2759"/>
<evidence type="ECO:0000313" key="2">
    <source>
        <dbReference type="EMBL" id="TCD63456.1"/>
    </source>
</evidence>
<protein>
    <submittedName>
        <fullName evidence="2">Uncharacterized protein</fullName>
    </submittedName>
</protein>
<accession>A0A4R0R9R8</accession>
<keyword evidence="1" id="KW-0812">Transmembrane</keyword>
<reference evidence="2 3" key="1">
    <citation type="submission" date="2018-11" db="EMBL/GenBank/DDBJ databases">
        <title>Genome assembly of Steccherinum ochraceum LE-BIN_3174, the white-rot fungus of the Steccherinaceae family (The Residual Polyporoid clade, Polyporales, Basidiomycota).</title>
        <authorList>
            <person name="Fedorova T.V."/>
            <person name="Glazunova O.A."/>
            <person name="Landesman E.O."/>
            <person name="Moiseenko K.V."/>
            <person name="Psurtseva N.V."/>
            <person name="Savinova O.S."/>
            <person name="Shakhova N.V."/>
            <person name="Tyazhelova T.V."/>
            <person name="Vasina D.V."/>
        </authorList>
    </citation>
    <scope>NUCLEOTIDE SEQUENCE [LARGE SCALE GENOMIC DNA]</scope>
    <source>
        <strain evidence="2 3">LE-BIN_3174</strain>
    </source>
</reference>
<comment type="caution">
    <text evidence="2">The sequence shown here is derived from an EMBL/GenBank/DDBJ whole genome shotgun (WGS) entry which is preliminary data.</text>
</comment>
<gene>
    <name evidence="2" type="ORF">EIP91_005397</name>
</gene>
<feature type="transmembrane region" description="Helical" evidence="1">
    <location>
        <begin position="92"/>
        <end position="111"/>
    </location>
</feature>
<keyword evidence="1" id="KW-1133">Transmembrane helix</keyword>
<feature type="transmembrane region" description="Helical" evidence="1">
    <location>
        <begin position="30"/>
        <end position="50"/>
    </location>
</feature>
<sequence length="116" mass="13453">MTQVGESKHSQEMAELNRQHEVRHTKLERLALLLMTWLLAMVAVLIYLLVRGHPPHLPTSRWNTPLHFTIPVLSPFTSVTEHEESVLSTRTMVIMILAGTCLAYACFTYWLRQQKR</sequence>
<evidence type="ECO:0000313" key="3">
    <source>
        <dbReference type="Proteomes" id="UP000292702"/>
    </source>
</evidence>
<keyword evidence="1" id="KW-0472">Membrane</keyword>
<keyword evidence="3" id="KW-1185">Reference proteome</keyword>
<proteinExistence type="predicted"/>